<dbReference type="Gene3D" id="1.10.10.60">
    <property type="entry name" value="Homeodomain-like"/>
    <property type="match status" value="1"/>
</dbReference>
<evidence type="ECO:0000313" key="4">
    <source>
        <dbReference type="EMBL" id="MFF0458691.1"/>
    </source>
</evidence>
<evidence type="ECO:0000256" key="2">
    <source>
        <dbReference type="SAM" id="MobiDB-lite"/>
    </source>
</evidence>
<dbReference type="SUPFAM" id="SSF46689">
    <property type="entry name" value="Homeodomain-like"/>
    <property type="match status" value="1"/>
</dbReference>
<name>A0ABW6NWI0_9NOCA</name>
<dbReference type="InterPro" id="IPR001584">
    <property type="entry name" value="Integrase_cat-core"/>
</dbReference>
<sequence length="352" mass="40877">MPALDRLAVRQIDARFLSQDERIEIADLRQAGMSVRAIAAQLGRSPSTISRELRRNAFKTKGYRPFEAHRRATARRARRHRRRLETHPELQRLVAELLTQRWSPQQISRHLRKRFPSDPRMWLCHETIYQAVYQPGSSLLRPSPLAPHRRSPLRTGRDHRRAHQKVDRRRPRFQRPMPTVHDRPFRPEDRTQEGHWEGDLIVGKDQGSAIGTLVERQTRMVRLLHLPSRDSESLHTALTARMRDLPPALLRSITWDQGTEMARHVTIARSLGAPIYFCDSHSPWQRGSNENANGLLRDYFPKGTNLNIHAPEHLLAVEDELNHRPRHVLQDRCPAELSTALLASENPSVLRR</sequence>
<evidence type="ECO:0000256" key="1">
    <source>
        <dbReference type="ARBA" id="ARBA00023172"/>
    </source>
</evidence>
<dbReference type="RefSeq" id="WP_387256361.1">
    <property type="nucleotide sequence ID" value="NZ_JBIALX010000039.1"/>
</dbReference>
<dbReference type="NCBIfam" id="NF033563">
    <property type="entry name" value="transpos_IS30"/>
    <property type="match status" value="1"/>
</dbReference>
<evidence type="ECO:0000313" key="5">
    <source>
        <dbReference type="Proteomes" id="UP001601521"/>
    </source>
</evidence>
<dbReference type="EMBL" id="JBIALX010000039">
    <property type="protein sequence ID" value="MFF0458691.1"/>
    <property type="molecule type" value="Genomic_DNA"/>
</dbReference>
<dbReference type="InterPro" id="IPR012337">
    <property type="entry name" value="RNaseH-like_sf"/>
</dbReference>
<dbReference type="Proteomes" id="UP001601521">
    <property type="component" value="Unassembled WGS sequence"/>
</dbReference>
<dbReference type="PROSITE" id="PS50994">
    <property type="entry name" value="INTEGRASE"/>
    <property type="match status" value="1"/>
</dbReference>
<feature type="compositionally biased region" description="Basic residues" evidence="2">
    <location>
        <begin position="147"/>
        <end position="173"/>
    </location>
</feature>
<dbReference type="SUPFAM" id="SSF53098">
    <property type="entry name" value="Ribonuclease H-like"/>
    <property type="match status" value="1"/>
</dbReference>
<comment type="caution">
    <text evidence="4">The sequence shown here is derived from an EMBL/GenBank/DDBJ whole genome shotgun (WGS) entry which is preliminary data.</text>
</comment>
<keyword evidence="1" id="KW-0233">DNA recombination</keyword>
<feature type="domain" description="Integrase catalytic" evidence="3">
    <location>
        <begin position="183"/>
        <end position="342"/>
    </location>
</feature>
<gene>
    <name evidence="4" type="ORF">ACFYTH_35565</name>
</gene>
<reference evidence="4 5" key="1">
    <citation type="submission" date="2024-10" db="EMBL/GenBank/DDBJ databases">
        <title>The Natural Products Discovery Center: Release of the First 8490 Sequenced Strains for Exploring Actinobacteria Biosynthetic Diversity.</title>
        <authorList>
            <person name="Kalkreuter E."/>
            <person name="Kautsar S.A."/>
            <person name="Yang D."/>
            <person name="Bader C.D."/>
            <person name="Teijaro C.N."/>
            <person name="Fluegel L."/>
            <person name="Davis C.M."/>
            <person name="Simpson J.R."/>
            <person name="Lauterbach L."/>
            <person name="Steele A.D."/>
            <person name="Gui C."/>
            <person name="Meng S."/>
            <person name="Li G."/>
            <person name="Viehrig K."/>
            <person name="Ye F."/>
            <person name="Su P."/>
            <person name="Kiefer A.F."/>
            <person name="Nichols A."/>
            <person name="Cepeda A.J."/>
            <person name="Yan W."/>
            <person name="Fan B."/>
            <person name="Jiang Y."/>
            <person name="Adhikari A."/>
            <person name="Zheng C.-J."/>
            <person name="Schuster L."/>
            <person name="Cowan T.M."/>
            <person name="Smanski M.J."/>
            <person name="Chevrette M.G."/>
            <person name="De Carvalho L.P.S."/>
            <person name="Shen B."/>
        </authorList>
    </citation>
    <scope>NUCLEOTIDE SEQUENCE [LARGE SCALE GENOMIC DNA]</scope>
    <source>
        <strain evidence="4 5">NPDC004550</strain>
    </source>
</reference>
<evidence type="ECO:0000259" key="3">
    <source>
        <dbReference type="PROSITE" id="PS50994"/>
    </source>
</evidence>
<keyword evidence="5" id="KW-1185">Reference proteome</keyword>
<dbReference type="InterPro" id="IPR009057">
    <property type="entry name" value="Homeodomain-like_sf"/>
</dbReference>
<dbReference type="InterPro" id="IPR036397">
    <property type="entry name" value="RNaseH_sf"/>
</dbReference>
<dbReference type="Gene3D" id="3.30.420.10">
    <property type="entry name" value="Ribonuclease H-like superfamily/Ribonuclease H"/>
    <property type="match status" value="1"/>
</dbReference>
<organism evidence="4 5">
    <name type="scientific">Nocardia africana</name>
    <dbReference type="NCBI Taxonomy" id="134964"/>
    <lineage>
        <taxon>Bacteria</taxon>
        <taxon>Bacillati</taxon>
        <taxon>Actinomycetota</taxon>
        <taxon>Actinomycetes</taxon>
        <taxon>Mycobacteriales</taxon>
        <taxon>Nocardiaceae</taxon>
        <taxon>Nocardia</taxon>
    </lineage>
</organism>
<dbReference type="PANTHER" id="PTHR10948:SF23">
    <property type="entry name" value="TRANSPOSASE INSI FOR INSERTION SEQUENCE ELEMENT IS30A-RELATED"/>
    <property type="match status" value="1"/>
</dbReference>
<dbReference type="InterPro" id="IPR053392">
    <property type="entry name" value="Transposase_IS30-like"/>
</dbReference>
<feature type="compositionally biased region" description="Basic and acidic residues" evidence="2">
    <location>
        <begin position="180"/>
        <end position="191"/>
    </location>
</feature>
<accession>A0ABW6NWI0</accession>
<proteinExistence type="predicted"/>
<feature type="region of interest" description="Disordered" evidence="2">
    <location>
        <begin position="140"/>
        <end position="191"/>
    </location>
</feature>
<dbReference type="Pfam" id="PF00665">
    <property type="entry name" value="rve"/>
    <property type="match status" value="1"/>
</dbReference>
<dbReference type="PANTHER" id="PTHR10948">
    <property type="entry name" value="TRANSPOSASE"/>
    <property type="match status" value="1"/>
</dbReference>
<dbReference type="Pfam" id="PF13936">
    <property type="entry name" value="HTH_38"/>
    <property type="match status" value="1"/>
</dbReference>
<dbReference type="InterPro" id="IPR051917">
    <property type="entry name" value="Transposase-Integrase"/>
</dbReference>
<dbReference type="InterPro" id="IPR025246">
    <property type="entry name" value="IS30-like_HTH"/>
</dbReference>
<protein>
    <submittedName>
        <fullName evidence="4">IS30 family transposase</fullName>
    </submittedName>
</protein>